<dbReference type="InterPro" id="IPR051651">
    <property type="entry name" value="DMTF1_DNA-bind_reg"/>
</dbReference>
<dbReference type="InterPro" id="IPR017930">
    <property type="entry name" value="Myb_dom"/>
</dbReference>
<proteinExistence type="predicted"/>
<gene>
    <name evidence="7" type="ORF">RHO25_002239</name>
</gene>
<dbReference type="SUPFAM" id="SSF46689">
    <property type="entry name" value="Homeodomain-like"/>
    <property type="match status" value="2"/>
</dbReference>
<reference evidence="7 8" key="1">
    <citation type="submission" date="2023-09" db="EMBL/GenBank/DDBJ databases">
        <title>Complete-Gapless Cercospora beticola genome.</title>
        <authorList>
            <person name="Wyatt N.A."/>
            <person name="Spanner R.E."/>
            <person name="Bolton M.D."/>
        </authorList>
    </citation>
    <scope>NUCLEOTIDE SEQUENCE [LARGE SCALE GENOMIC DNA]</scope>
    <source>
        <strain evidence="7">Cb09-40</strain>
    </source>
</reference>
<evidence type="ECO:0000256" key="3">
    <source>
        <dbReference type="ARBA" id="ARBA00023242"/>
    </source>
</evidence>
<organism evidence="7 8">
    <name type="scientific">Cercospora beticola</name>
    <name type="common">Sugarbeet leaf spot fungus</name>
    <dbReference type="NCBI Taxonomy" id="122368"/>
    <lineage>
        <taxon>Eukaryota</taxon>
        <taxon>Fungi</taxon>
        <taxon>Dikarya</taxon>
        <taxon>Ascomycota</taxon>
        <taxon>Pezizomycotina</taxon>
        <taxon>Dothideomycetes</taxon>
        <taxon>Dothideomycetidae</taxon>
        <taxon>Mycosphaerellales</taxon>
        <taxon>Mycosphaerellaceae</taxon>
        <taxon>Cercospora</taxon>
    </lineage>
</organism>
<dbReference type="EMBL" id="CP134185">
    <property type="protein sequence ID" value="WPA97629.1"/>
    <property type="molecule type" value="Genomic_DNA"/>
</dbReference>
<dbReference type="SMART" id="SM00717">
    <property type="entry name" value="SANT"/>
    <property type="match status" value="3"/>
</dbReference>
<evidence type="ECO:0000256" key="2">
    <source>
        <dbReference type="ARBA" id="ARBA00023125"/>
    </source>
</evidence>
<evidence type="ECO:0000256" key="1">
    <source>
        <dbReference type="ARBA" id="ARBA00004123"/>
    </source>
</evidence>
<dbReference type="Proteomes" id="UP001302367">
    <property type="component" value="Chromosome 2"/>
</dbReference>
<accession>A0ABZ0NDP6</accession>
<dbReference type="PANTHER" id="PTHR46380">
    <property type="entry name" value="CYCLIN-D-BINDING MYB-LIKE TRANSCRIPTION FACTOR 1"/>
    <property type="match status" value="1"/>
</dbReference>
<dbReference type="PROSITE" id="PS50090">
    <property type="entry name" value="MYB_LIKE"/>
    <property type="match status" value="1"/>
</dbReference>
<dbReference type="Gene3D" id="1.10.10.60">
    <property type="entry name" value="Homeodomain-like"/>
    <property type="match status" value="1"/>
</dbReference>
<feature type="region of interest" description="Disordered" evidence="4">
    <location>
        <begin position="295"/>
        <end position="314"/>
    </location>
</feature>
<dbReference type="CDD" id="cd00167">
    <property type="entry name" value="SANT"/>
    <property type="match status" value="1"/>
</dbReference>
<dbReference type="Pfam" id="PF13921">
    <property type="entry name" value="Myb_DNA-bind_6"/>
    <property type="match status" value="2"/>
</dbReference>
<dbReference type="InterPro" id="IPR009057">
    <property type="entry name" value="Homeodomain-like_sf"/>
</dbReference>
<comment type="subcellular location">
    <subcellularLocation>
        <location evidence="1">Nucleus</location>
    </subcellularLocation>
</comment>
<evidence type="ECO:0000313" key="8">
    <source>
        <dbReference type="Proteomes" id="UP001302367"/>
    </source>
</evidence>
<feature type="domain" description="HTH myb-type" evidence="6">
    <location>
        <begin position="239"/>
        <end position="293"/>
    </location>
</feature>
<dbReference type="PANTHER" id="PTHR46380:SF2">
    <property type="entry name" value="CYCLIN-D-BINDING MYB-LIKE TRANSCRIPTION FACTOR 1"/>
    <property type="match status" value="1"/>
</dbReference>
<keyword evidence="8" id="KW-1185">Reference proteome</keyword>
<dbReference type="RefSeq" id="XP_065458277.1">
    <property type="nucleotide sequence ID" value="XM_065602205.1"/>
</dbReference>
<name>A0ABZ0NDP6_CERBT</name>
<sequence>MEAETVKSVSRGPRRWFTQEEDDYILHERKRGTLFASIAHRLGRDRHSVAKRFRWTSRLRGSHSPPSKGRVFSSSEDEVIIRMMNHGRSVSDIAAKLSATSKKTIEQVHARLHRLREAGLVKLARQREFHPPLTKSDIDRICADREAGLTWREIGVKEGRNGVALSNDRALRSHLSRQSAGSASAPWSAAEIQQMKHLRDEQGLKWKQIASILGRTVRELWYRYGKHCSKAQITKPHSHKSGLRRAWSAEDDATLLSLVKKYGIRWRTIQAFMSDRSTSSLKWRYARYLVRKIESSNDSAEHSGSPPRDVKRED</sequence>
<keyword evidence="3" id="KW-0539">Nucleus</keyword>
<protein>
    <submittedName>
        <fullName evidence="7">Uncharacterized protein</fullName>
    </submittedName>
</protein>
<keyword evidence="2" id="KW-0238">DNA-binding</keyword>
<dbReference type="GeneID" id="90643811"/>
<feature type="domain" description="Myb-like" evidence="5">
    <location>
        <begin position="244"/>
        <end position="289"/>
    </location>
</feature>
<evidence type="ECO:0000259" key="6">
    <source>
        <dbReference type="PROSITE" id="PS51294"/>
    </source>
</evidence>
<evidence type="ECO:0000313" key="7">
    <source>
        <dbReference type="EMBL" id="WPA97629.1"/>
    </source>
</evidence>
<dbReference type="InterPro" id="IPR001005">
    <property type="entry name" value="SANT/Myb"/>
</dbReference>
<evidence type="ECO:0000259" key="5">
    <source>
        <dbReference type="PROSITE" id="PS50090"/>
    </source>
</evidence>
<dbReference type="PROSITE" id="PS51294">
    <property type="entry name" value="HTH_MYB"/>
    <property type="match status" value="1"/>
</dbReference>
<evidence type="ECO:0000256" key="4">
    <source>
        <dbReference type="SAM" id="MobiDB-lite"/>
    </source>
</evidence>